<dbReference type="InterPro" id="IPR050109">
    <property type="entry name" value="HTH-type_TetR-like_transc_reg"/>
</dbReference>
<proteinExistence type="predicted"/>
<comment type="caution">
    <text evidence="7">The sequence shown here is derived from an EMBL/GenBank/DDBJ whole genome shotgun (WGS) entry which is preliminary data.</text>
</comment>
<evidence type="ECO:0000256" key="1">
    <source>
        <dbReference type="ARBA" id="ARBA00023015"/>
    </source>
</evidence>
<keyword evidence="8" id="KW-1185">Reference proteome</keyword>
<keyword evidence="3" id="KW-0804">Transcription</keyword>
<evidence type="ECO:0000256" key="3">
    <source>
        <dbReference type="ARBA" id="ARBA00023163"/>
    </source>
</evidence>
<feature type="compositionally biased region" description="Basic and acidic residues" evidence="5">
    <location>
        <begin position="85"/>
        <end position="98"/>
    </location>
</feature>
<sequence length="216" mass="23531">MSVKRSYSSARRDAQARETRRSILGAALTLFVANGYAATTIETIADEAGVAVQTVYAAFGSKRELMRQLIEATITGDDDPTPVTERAESRAVADEPDPHRRAQLDAALSRTIVQRVAPIARVAEEAAASDPALAATMETVRAARRHEMRGSATLLAGPEGLGLEPEEAAATLYVLYSPQVADMLMRDYGWSPQRYETWLARMILEGVLGQRSPDRK</sequence>
<dbReference type="PRINTS" id="PR00455">
    <property type="entry name" value="HTHTETR"/>
</dbReference>
<dbReference type="EMBL" id="JBHTCH010000014">
    <property type="protein sequence ID" value="MFC7360760.1"/>
    <property type="molecule type" value="Genomic_DNA"/>
</dbReference>
<accession>A0ABW2N447</accession>
<feature type="DNA-binding region" description="H-T-H motif" evidence="4">
    <location>
        <begin position="40"/>
        <end position="59"/>
    </location>
</feature>
<dbReference type="SUPFAM" id="SSF46689">
    <property type="entry name" value="Homeodomain-like"/>
    <property type="match status" value="1"/>
</dbReference>
<dbReference type="InterPro" id="IPR001647">
    <property type="entry name" value="HTH_TetR"/>
</dbReference>
<dbReference type="PANTHER" id="PTHR30055:SF234">
    <property type="entry name" value="HTH-TYPE TRANSCRIPTIONAL REGULATOR BETI"/>
    <property type="match status" value="1"/>
</dbReference>
<evidence type="ECO:0000256" key="5">
    <source>
        <dbReference type="SAM" id="MobiDB-lite"/>
    </source>
</evidence>
<evidence type="ECO:0000313" key="8">
    <source>
        <dbReference type="Proteomes" id="UP001596524"/>
    </source>
</evidence>
<dbReference type="PROSITE" id="PS50977">
    <property type="entry name" value="HTH_TETR_2"/>
    <property type="match status" value="1"/>
</dbReference>
<dbReference type="Gene3D" id="1.10.357.10">
    <property type="entry name" value="Tetracycline Repressor, domain 2"/>
    <property type="match status" value="1"/>
</dbReference>
<feature type="domain" description="HTH tetR-type" evidence="6">
    <location>
        <begin position="17"/>
        <end position="77"/>
    </location>
</feature>
<name>A0ABW2N447_9ACTN</name>
<keyword evidence="1" id="KW-0805">Transcription regulation</keyword>
<evidence type="ECO:0000313" key="7">
    <source>
        <dbReference type="EMBL" id="MFC7360760.1"/>
    </source>
</evidence>
<dbReference type="InterPro" id="IPR009057">
    <property type="entry name" value="Homeodomain-like_sf"/>
</dbReference>
<evidence type="ECO:0000256" key="4">
    <source>
        <dbReference type="PROSITE-ProRule" id="PRU00335"/>
    </source>
</evidence>
<dbReference type="Proteomes" id="UP001596524">
    <property type="component" value="Unassembled WGS sequence"/>
</dbReference>
<dbReference type="Pfam" id="PF00440">
    <property type="entry name" value="TetR_N"/>
    <property type="match status" value="1"/>
</dbReference>
<organism evidence="7 8">
    <name type="scientific">Nocardioides astragali</name>
    <dbReference type="NCBI Taxonomy" id="1776736"/>
    <lineage>
        <taxon>Bacteria</taxon>
        <taxon>Bacillati</taxon>
        <taxon>Actinomycetota</taxon>
        <taxon>Actinomycetes</taxon>
        <taxon>Propionibacteriales</taxon>
        <taxon>Nocardioidaceae</taxon>
        <taxon>Nocardioides</taxon>
    </lineage>
</organism>
<gene>
    <name evidence="7" type="ORF">ACFQO6_10805</name>
</gene>
<protein>
    <submittedName>
        <fullName evidence="7">TetR/AcrR family transcriptional regulator</fullName>
    </submittedName>
</protein>
<reference evidence="8" key="1">
    <citation type="journal article" date="2019" name="Int. J. Syst. Evol. Microbiol.">
        <title>The Global Catalogue of Microorganisms (GCM) 10K type strain sequencing project: providing services to taxonomists for standard genome sequencing and annotation.</title>
        <authorList>
            <consortium name="The Broad Institute Genomics Platform"/>
            <consortium name="The Broad Institute Genome Sequencing Center for Infectious Disease"/>
            <person name="Wu L."/>
            <person name="Ma J."/>
        </authorList>
    </citation>
    <scope>NUCLEOTIDE SEQUENCE [LARGE SCALE GENOMIC DNA]</scope>
    <source>
        <strain evidence="8">FCH27</strain>
    </source>
</reference>
<evidence type="ECO:0000256" key="2">
    <source>
        <dbReference type="ARBA" id="ARBA00023125"/>
    </source>
</evidence>
<dbReference type="PANTHER" id="PTHR30055">
    <property type="entry name" value="HTH-TYPE TRANSCRIPTIONAL REGULATOR RUTR"/>
    <property type="match status" value="1"/>
</dbReference>
<feature type="region of interest" description="Disordered" evidence="5">
    <location>
        <begin position="76"/>
        <end position="98"/>
    </location>
</feature>
<dbReference type="RefSeq" id="WP_255888711.1">
    <property type="nucleotide sequence ID" value="NZ_JAFMZM010000001.1"/>
</dbReference>
<keyword evidence="2 4" id="KW-0238">DNA-binding</keyword>
<evidence type="ECO:0000259" key="6">
    <source>
        <dbReference type="PROSITE" id="PS50977"/>
    </source>
</evidence>